<proteinExistence type="predicted"/>
<gene>
    <name evidence="1" type="ORF">AFUS01_LOCUS27379</name>
</gene>
<dbReference type="AlphaFoldDB" id="A0A8J2PCV8"/>
<reference evidence="1" key="1">
    <citation type="submission" date="2021-06" db="EMBL/GenBank/DDBJ databases">
        <authorList>
            <person name="Hodson N. C."/>
            <person name="Mongue J. A."/>
            <person name="Jaron S. K."/>
        </authorList>
    </citation>
    <scope>NUCLEOTIDE SEQUENCE</scope>
</reference>
<sequence>MLFKRGKLRMNPHRPFEQALLEIRTAEMNKNILRLKSPGGKPSLGHVLSKSLQDYILKTEPKKSNSDLEWLENFIKNCVPLTIRETASPCDHSWTPVTLLNLHNVPERSFISFMVRVCLSTSIFIVS</sequence>
<evidence type="ECO:0000313" key="2">
    <source>
        <dbReference type="Proteomes" id="UP000708208"/>
    </source>
</evidence>
<evidence type="ECO:0000313" key="1">
    <source>
        <dbReference type="EMBL" id="CAG7816778.1"/>
    </source>
</evidence>
<comment type="caution">
    <text evidence="1">The sequence shown here is derived from an EMBL/GenBank/DDBJ whole genome shotgun (WGS) entry which is preliminary data.</text>
</comment>
<protein>
    <submittedName>
        <fullName evidence="1">Uncharacterized protein</fullName>
    </submittedName>
</protein>
<dbReference type="Proteomes" id="UP000708208">
    <property type="component" value="Unassembled WGS sequence"/>
</dbReference>
<name>A0A8J2PCV8_9HEXA</name>
<accession>A0A8J2PCV8</accession>
<organism evidence="1 2">
    <name type="scientific">Allacma fusca</name>
    <dbReference type="NCBI Taxonomy" id="39272"/>
    <lineage>
        <taxon>Eukaryota</taxon>
        <taxon>Metazoa</taxon>
        <taxon>Ecdysozoa</taxon>
        <taxon>Arthropoda</taxon>
        <taxon>Hexapoda</taxon>
        <taxon>Collembola</taxon>
        <taxon>Symphypleona</taxon>
        <taxon>Sminthuridae</taxon>
        <taxon>Allacma</taxon>
    </lineage>
</organism>
<keyword evidence="2" id="KW-1185">Reference proteome</keyword>
<dbReference type="EMBL" id="CAJVCH010378157">
    <property type="protein sequence ID" value="CAG7816778.1"/>
    <property type="molecule type" value="Genomic_DNA"/>
</dbReference>